<accession>A0A5J4L5C3</accession>
<organism evidence="1">
    <name type="scientific">hot springs metagenome</name>
    <dbReference type="NCBI Taxonomy" id="433727"/>
    <lineage>
        <taxon>unclassified sequences</taxon>
        <taxon>metagenomes</taxon>
        <taxon>ecological metagenomes</taxon>
    </lineage>
</organism>
<name>A0A5J4L5C3_9ZZZZ</name>
<protein>
    <submittedName>
        <fullName evidence="1">Uncharacterized protein</fullName>
    </submittedName>
</protein>
<dbReference type="EMBL" id="BLAB01000001">
    <property type="protein sequence ID" value="GER94452.1"/>
    <property type="molecule type" value="Genomic_DNA"/>
</dbReference>
<dbReference type="AlphaFoldDB" id="A0A5J4L5C3"/>
<sequence>MTIRAISHSPTVKTIYIKCGNILKAIYSNFVDDAVIAACATNIPATSHMFLIFSIVKGKS</sequence>
<gene>
    <name evidence="1" type="ORF">A45J_2215</name>
</gene>
<comment type="caution">
    <text evidence="1">The sequence shown here is derived from an EMBL/GenBank/DDBJ whole genome shotgun (WGS) entry which is preliminary data.</text>
</comment>
<reference evidence="1" key="1">
    <citation type="submission" date="2019-10" db="EMBL/GenBank/DDBJ databases">
        <title>Metagenomic sequencing of thiosulfate-disproportionating enrichment culture.</title>
        <authorList>
            <person name="Umezawa K."/>
            <person name="Kojima H."/>
            <person name="Fukui M."/>
        </authorList>
    </citation>
    <scope>NUCLEOTIDE SEQUENCE</scope>
    <source>
        <strain evidence="1">45J</strain>
    </source>
</reference>
<evidence type="ECO:0000313" key="1">
    <source>
        <dbReference type="EMBL" id="GER94452.1"/>
    </source>
</evidence>
<proteinExistence type="predicted"/>